<reference evidence="2" key="3">
    <citation type="journal article" date="2017" name="Nature">
        <title>Genome sequence of the progenitor of the wheat D genome Aegilops tauschii.</title>
        <authorList>
            <person name="Luo M.C."/>
            <person name="Gu Y.Q."/>
            <person name="Puiu D."/>
            <person name="Wang H."/>
            <person name="Twardziok S.O."/>
            <person name="Deal K.R."/>
            <person name="Huo N."/>
            <person name="Zhu T."/>
            <person name="Wang L."/>
            <person name="Wang Y."/>
            <person name="McGuire P.E."/>
            <person name="Liu S."/>
            <person name="Long H."/>
            <person name="Ramasamy R.K."/>
            <person name="Rodriguez J.C."/>
            <person name="Van S.L."/>
            <person name="Yuan L."/>
            <person name="Wang Z."/>
            <person name="Xia Z."/>
            <person name="Xiao L."/>
            <person name="Anderson O.D."/>
            <person name="Ouyang S."/>
            <person name="Liang Y."/>
            <person name="Zimin A.V."/>
            <person name="Pertea G."/>
            <person name="Qi P."/>
            <person name="Bennetzen J.L."/>
            <person name="Dai X."/>
            <person name="Dawson M.W."/>
            <person name="Muller H.G."/>
            <person name="Kugler K."/>
            <person name="Rivarola-Duarte L."/>
            <person name="Spannagl M."/>
            <person name="Mayer K.F.X."/>
            <person name="Lu F.H."/>
            <person name="Bevan M.W."/>
            <person name="Leroy P."/>
            <person name="Li P."/>
            <person name="You F.M."/>
            <person name="Sun Q."/>
            <person name="Liu Z."/>
            <person name="Lyons E."/>
            <person name="Wicker T."/>
            <person name="Salzberg S.L."/>
            <person name="Devos K.M."/>
            <person name="Dvorak J."/>
        </authorList>
    </citation>
    <scope>NUCLEOTIDE SEQUENCE [LARGE SCALE GENOMIC DNA]</scope>
    <source>
        <strain evidence="2">cv. AL8/78</strain>
    </source>
</reference>
<feature type="region of interest" description="Disordered" evidence="1">
    <location>
        <begin position="14"/>
        <end position="47"/>
    </location>
</feature>
<reference evidence="3" key="2">
    <citation type="journal article" date="2017" name="Nat. Plants">
        <title>The Aegilops tauschii genome reveals multiple impacts of transposons.</title>
        <authorList>
            <person name="Zhao G."/>
            <person name="Zou C."/>
            <person name="Li K."/>
            <person name="Wang K."/>
            <person name="Li T."/>
            <person name="Gao L."/>
            <person name="Zhang X."/>
            <person name="Wang H."/>
            <person name="Yang Z."/>
            <person name="Liu X."/>
            <person name="Jiang W."/>
            <person name="Mao L."/>
            <person name="Kong X."/>
            <person name="Jiao Y."/>
            <person name="Jia J."/>
        </authorList>
    </citation>
    <scope>NUCLEOTIDE SEQUENCE [LARGE SCALE GENOMIC DNA]</scope>
    <source>
        <strain evidence="3">cv. AL8/78</strain>
    </source>
</reference>
<dbReference type="EnsemblPlants" id="AET5Gv20490900.3">
    <property type="protein sequence ID" value="AET5Gv20490900.3"/>
    <property type="gene ID" value="AET5Gv20490900"/>
</dbReference>
<reference evidence="3" key="1">
    <citation type="journal article" date="2014" name="Science">
        <title>Ancient hybridizations among the ancestral genomes of bread wheat.</title>
        <authorList>
            <consortium name="International Wheat Genome Sequencing Consortium,"/>
            <person name="Marcussen T."/>
            <person name="Sandve S.R."/>
            <person name="Heier L."/>
            <person name="Spannagl M."/>
            <person name="Pfeifer M."/>
            <person name="Jakobsen K.S."/>
            <person name="Wulff B.B."/>
            <person name="Steuernagel B."/>
            <person name="Mayer K.F."/>
            <person name="Olsen O.A."/>
        </authorList>
    </citation>
    <scope>NUCLEOTIDE SEQUENCE [LARGE SCALE GENOMIC DNA]</scope>
    <source>
        <strain evidence="3">cv. AL8/78</strain>
    </source>
</reference>
<dbReference type="Gramene" id="AET5Gv20490900.3">
    <property type="protein sequence ID" value="AET5Gv20490900.3"/>
    <property type="gene ID" value="AET5Gv20490900"/>
</dbReference>
<reference evidence="2" key="5">
    <citation type="journal article" date="2021" name="G3 (Bethesda)">
        <title>Aegilops tauschii genome assembly Aet v5.0 features greater sequence contiguity and improved annotation.</title>
        <authorList>
            <person name="Wang L."/>
            <person name="Zhu T."/>
            <person name="Rodriguez J.C."/>
            <person name="Deal K.R."/>
            <person name="Dubcovsky J."/>
            <person name="McGuire P.E."/>
            <person name="Lux T."/>
            <person name="Spannagl M."/>
            <person name="Mayer K.F.X."/>
            <person name="Baldrich P."/>
            <person name="Meyers B.C."/>
            <person name="Huo N."/>
            <person name="Gu Y.Q."/>
            <person name="Zhou H."/>
            <person name="Devos K.M."/>
            <person name="Bennetzen J.L."/>
            <person name="Unver T."/>
            <person name="Budak H."/>
            <person name="Gulick P.J."/>
            <person name="Galiba G."/>
            <person name="Kalapos B."/>
            <person name="Nelson D.R."/>
            <person name="Li P."/>
            <person name="You F.M."/>
            <person name="Luo M.C."/>
            <person name="Dvorak J."/>
        </authorList>
    </citation>
    <scope>NUCLEOTIDE SEQUENCE [LARGE SCALE GENOMIC DNA]</scope>
    <source>
        <strain evidence="2">cv. AL8/78</strain>
    </source>
</reference>
<dbReference type="Proteomes" id="UP000015105">
    <property type="component" value="Chromosome 5D"/>
</dbReference>
<evidence type="ECO:0000313" key="3">
    <source>
        <dbReference type="Proteomes" id="UP000015105"/>
    </source>
</evidence>
<name>A0A453KRS1_AEGTS</name>
<reference evidence="2" key="4">
    <citation type="submission" date="2019-03" db="UniProtKB">
        <authorList>
            <consortium name="EnsemblPlants"/>
        </authorList>
    </citation>
    <scope>IDENTIFICATION</scope>
</reference>
<evidence type="ECO:0000313" key="2">
    <source>
        <dbReference type="EnsemblPlants" id="AET5Gv20490900.3"/>
    </source>
</evidence>
<proteinExistence type="predicted"/>
<protein>
    <submittedName>
        <fullName evidence="2">Uncharacterized protein</fullName>
    </submittedName>
</protein>
<sequence>REIASPQLNELGDKVHIDVQDSPRASALLRGNENGKRSWTRSLRGKE</sequence>
<dbReference type="AlphaFoldDB" id="A0A453KRS1"/>
<accession>A0A453KRS1</accession>
<keyword evidence="3" id="KW-1185">Reference proteome</keyword>
<organism evidence="2 3">
    <name type="scientific">Aegilops tauschii subsp. strangulata</name>
    <name type="common">Goatgrass</name>
    <dbReference type="NCBI Taxonomy" id="200361"/>
    <lineage>
        <taxon>Eukaryota</taxon>
        <taxon>Viridiplantae</taxon>
        <taxon>Streptophyta</taxon>
        <taxon>Embryophyta</taxon>
        <taxon>Tracheophyta</taxon>
        <taxon>Spermatophyta</taxon>
        <taxon>Magnoliopsida</taxon>
        <taxon>Liliopsida</taxon>
        <taxon>Poales</taxon>
        <taxon>Poaceae</taxon>
        <taxon>BOP clade</taxon>
        <taxon>Pooideae</taxon>
        <taxon>Triticodae</taxon>
        <taxon>Triticeae</taxon>
        <taxon>Triticinae</taxon>
        <taxon>Aegilops</taxon>
    </lineage>
</organism>
<evidence type="ECO:0000256" key="1">
    <source>
        <dbReference type="SAM" id="MobiDB-lite"/>
    </source>
</evidence>